<feature type="region of interest" description="Disordered" evidence="1">
    <location>
        <begin position="160"/>
        <end position="216"/>
    </location>
</feature>
<evidence type="ECO:0000313" key="2">
    <source>
        <dbReference type="EMBL" id="CAJ1967454.1"/>
    </source>
</evidence>
<evidence type="ECO:0000313" key="3">
    <source>
        <dbReference type="Proteomes" id="UP001295423"/>
    </source>
</evidence>
<keyword evidence="3" id="KW-1185">Reference proteome</keyword>
<comment type="caution">
    <text evidence="2">The sequence shown here is derived from an EMBL/GenBank/DDBJ whole genome shotgun (WGS) entry which is preliminary data.</text>
</comment>
<proteinExistence type="predicted"/>
<protein>
    <submittedName>
        <fullName evidence="2">Uncharacterized protein</fullName>
    </submittedName>
</protein>
<feature type="region of interest" description="Disordered" evidence="1">
    <location>
        <begin position="1"/>
        <end position="21"/>
    </location>
</feature>
<name>A0AAD2JPM3_9STRA</name>
<reference evidence="2" key="1">
    <citation type="submission" date="2023-08" db="EMBL/GenBank/DDBJ databases">
        <authorList>
            <person name="Audoor S."/>
            <person name="Bilcke G."/>
        </authorList>
    </citation>
    <scope>NUCLEOTIDE SEQUENCE</scope>
</reference>
<dbReference type="AlphaFoldDB" id="A0AAD2JPM3"/>
<sequence length="216" mass="24522">MPDEEININTSVGPDRSFSDTITTTHSRASFQEQDHNHISFVSAITMDDALTASDRLSLSDRHQYQLDPRLHSLEELDRASDPEVERMEKCFDKLAFSEHSNASRFADSLEGADPKLCGVPRRRISTSFRSTYSSDLEFIKSSSTNLDLLNAILDNNNLVDDQKSSSSDLDYRTSERWDERRPVLDEESLGSGIMDNDETESNEYRESDCSIKKIP</sequence>
<feature type="compositionally biased region" description="Basic and acidic residues" evidence="1">
    <location>
        <begin position="203"/>
        <end position="216"/>
    </location>
</feature>
<accession>A0AAD2JPM3</accession>
<evidence type="ECO:0000256" key="1">
    <source>
        <dbReference type="SAM" id="MobiDB-lite"/>
    </source>
</evidence>
<dbReference type="Proteomes" id="UP001295423">
    <property type="component" value="Unassembled WGS sequence"/>
</dbReference>
<organism evidence="2 3">
    <name type="scientific">Cylindrotheca closterium</name>
    <dbReference type="NCBI Taxonomy" id="2856"/>
    <lineage>
        <taxon>Eukaryota</taxon>
        <taxon>Sar</taxon>
        <taxon>Stramenopiles</taxon>
        <taxon>Ochrophyta</taxon>
        <taxon>Bacillariophyta</taxon>
        <taxon>Bacillariophyceae</taxon>
        <taxon>Bacillariophycidae</taxon>
        <taxon>Bacillariales</taxon>
        <taxon>Bacillariaceae</taxon>
        <taxon>Cylindrotheca</taxon>
    </lineage>
</organism>
<dbReference type="EMBL" id="CAKOGP040002325">
    <property type="protein sequence ID" value="CAJ1967454.1"/>
    <property type="molecule type" value="Genomic_DNA"/>
</dbReference>
<feature type="compositionally biased region" description="Basic and acidic residues" evidence="1">
    <location>
        <begin position="170"/>
        <end position="185"/>
    </location>
</feature>
<gene>
    <name evidence="2" type="ORF">CYCCA115_LOCUS22783</name>
</gene>